<keyword evidence="2" id="KW-0677">Repeat</keyword>
<comment type="function">
    <text evidence="7">Acts as a molecular chaperone for G protein-coupled receptors, regulating their biogenesis and exit from the ER.</text>
</comment>
<keyword evidence="12" id="KW-1185">Reference proteome</keyword>
<keyword evidence="5" id="KW-0472">Membrane</keyword>
<organism evidence="11 12">
    <name type="scientific">Macrostomum lignano</name>
    <dbReference type="NCBI Taxonomy" id="282301"/>
    <lineage>
        <taxon>Eukaryota</taxon>
        <taxon>Metazoa</taxon>
        <taxon>Spiralia</taxon>
        <taxon>Lophotrochozoa</taxon>
        <taxon>Platyhelminthes</taxon>
        <taxon>Rhabditophora</taxon>
        <taxon>Macrostomorpha</taxon>
        <taxon>Macrostomida</taxon>
        <taxon>Macrostomidae</taxon>
        <taxon>Macrostomum</taxon>
    </lineage>
</organism>
<dbReference type="PROSITE" id="PS50088">
    <property type="entry name" value="ANK_REPEAT"/>
    <property type="match status" value="1"/>
</dbReference>
<dbReference type="GO" id="GO:0006621">
    <property type="term" value="P:protein retention in ER lumen"/>
    <property type="evidence" value="ECO:0007669"/>
    <property type="project" value="TreeGrafter"/>
</dbReference>
<dbReference type="SMART" id="SM00248">
    <property type="entry name" value="ANK"/>
    <property type="match status" value="2"/>
</dbReference>
<evidence type="ECO:0000256" key="6">
    <source>
        <dbReference type="ARBA" id="ARBA00023186"/>
    </source>
</evidence>
<dbReference type="InterPro" id="IPR002110">
    <property type="entry name" value="Ankyrin_rpt"/>
</dbReference>
<proteinExistence type="predicted"/>
<evidence type="ECO:0000256" key="9">
    <source>
        <dbReference type="SAM" id="MobiDB-lite"/>
    </source>
</evidence>
<dbReference type="Gene3D" id="1.25.40.20">
    <property type="entry name" value="Ankyrin repeat-containing domain"/>
    <property type="match status" value="1"/>
</dbReference>
<evidence type="ECO:0000256" key="7">
    <source>
        <dbReference type="ARBA" id="ARBA00037107"/>
    </source>
</evidence>
<sequence length="521" mass="59210">MSSSSCIINNSSCSSARPAGHPHGAVQVASDNEDSTSDRFVLASDSLPHSPAASAGDPASSGDAAAPCTVAFRTEHPEGTRLHRLAFAGDVAALARAVRDLGPEEVARLINIQDKHGNTALHIAIMRGHHACVTLLTGEGASVRIRNRECWSPICEAVSYGDRKTILHIIRLLHRELQELGESRRQDLIRLLKSLPDFYLEIKWDFQTWVPLLSRLLPSDVCRLYKKGARVRMDSTLVDFEDMRWTRGDISFLYNGEEKARNAFVMLDNAARCYQRMRRERNSERDLASEADMLMASDVDFAKLDTARAKFSRQQQGWLWRRHERSEQVGDWSASFYEVRGLRLCVRKRREHLSAEDVRRNKEVMEKFAKGHVAQNLEFEERHSLPPPTPPPEPEDEAALEAAWAAYLAGDSPYLGRKPVLKDSIKTHTCRLAMAEDFPLDVKQFLELLRLLAPFKQFNRLREFLSNQLPPGFPVKIEMPVYPTITAQVSFRHYELRTDLADSLFTIPEGFKHSRRRFPNL</sequence>
<feature type="compositionally biased region" description="Low complexity" evidence="9">
    <location>
        <begin position="1"/>
        <end position="15"/>
    </location>
</feature>
<evidence type="ECO:0000256" key="8">
    <source>
        <dbReference type="PROSITE-ProRule" id="PRU00023"/>
    </source>
</evidence>
<comment type="subcellular location">
    <subcellularLocation>
        <location evidence="1">Endoplasmic reticulum membrane</location>
    </subcellularLocation>
</comment>
<gene>
    <name evidence="11" type="ORF">BOX15_Mlig025989g1</name>
</gene>
<comment type="caution">
    <text evidence="11">The sequence shown here is derived from an EMBL/GenBank/DDBJ whole genome shotgun (WGS) entry which is preliminary data.</text>
</comment>
<feature type="repeat" description="ANK" evidence="8">
    <location>
        <begin position="116"/>
        <end position="148"/>
    </location>
</feature>
<evidence type="ECO:0000256" key="4">
    <source>
        <dbReference type="ARBA" id="ARBA00023043"/>
    </source>
</evidence>
<dbReference type="OrthoDB" id="1585644at2759"/>
<dbReference type="GO" id="GO:0005789">
    <property type="term" value="C:endoplasmic reticulum membrane"/>
    <property type="evidence" value="ECO:0007669"/>
    <property type="project" value="UniProtKB-SubCell"/>
</dbReference>
<dbReference type="PROSITE" id="PS50297">
    <property type="entry name" value="ANK_REP_REGION"/>
    <property type="match status" value="1"/>
</dbReference>
<dbReference type="Pfam" id="PF11904">
    <property type="entry name" value="ANKRD13_C"/>
    <property type="match status" value="1"/>
</dbReference>
<accession>A0A267EW23</accession>
<evidence type="ECO:0000256" key="1">
    <source>
        <dbReference type="ARBA" id="ARBA00004586"/>
    </source>
</evidence>
<dbReference type="InterPro" id="IPR036770">
    <property type="entry name" value="Ankyrin_rpt-contain_sf"/>
</dbReference>
<dbReference type="Proteomes" id="UP000215902">
    <property type="component" value="Unassembled WGS sequence"/>
</dbReference>
<name>A0A267EW23_9PLAT</name>
<keyword evidence="3" id="KW-0256">Endoplasmic reticulum</keyword>
<dbReference type="SUPFAM" id="SSF48403">
    <property type="entry name" value="Ankyrin repeat"/>
    <property type="match status" value="1"/>
</dbReference>
<evidence type="ECO:0000313" key="11">
    <source>
        <dbReference type="EMBL" id="PAA65723.1"/>
    </source>
</evidence>
<feature type="region of interest" description="Disordered" evidence="9">
    <location>
        <begin position="1"/>
        <end position="35"/>
    </location>
</feature>
<dbReference type="InterPro" id="IPR021832">
    <property type="entry name" value="ANKRD13"/>
</dbReference>
<evidence type="ECO:0000256" key="2">
    <source>
        <dbReference type="ARBA" id="ARBA00022737"/>
    </source>
</evidence>
<keyword evidence="6" id="KW-0143">Chaperone</keyword>
<protein>
    <recommendedName>
        <fullName evidence="10">Ankyrin repeat domain-containing protein</fullName>
    </recommendedName>
</protein>
<feature type="domain" description="Ankyrin repeat" evidence="10">
    <location>
        <begin position="232"/>
        <end position="502"/>
    </location>
</feature>
<dbReference type="Pfam" id="PF12796">
    <property type="entry name" value="Ank_2"/>
    <property type="match status" value="1"/>
</dbReference>
<evidence type="ECO:0000256" key="5">
    <source>
        <dbReference type="ARBA" id="ARBA00023136"/>
    </source>
</evidence>
<evidence type="ECO:0000313" key="12">
    <source>
        <dbReference type="Proteomes" id="UP000215902"/>
    </source>
</evidence>
<dbReference type="AlphaFoldDB" id="A0A267EW23"/>
<dbReference type="STRING" id="282301.A0A267EW23"/>
<dbReference type="PANTHER" id="PTHR12447:SF25">
    <property type="entry name" value="ANKYRIN REPEAT DOMAIN-CONTAINING PROTEIN 13C"/>
    <property type="match status" value="1"/>
</dbReference>
<dbReference type="GO" id="GO:0005102">
    <property type="term" value="F:signaling receptor binding"/>
    <property type="evidence" value="ECO:0007669"/>
    <property type="project" value="TreeGrafter"/>
</dbReference>
<dbReference type="PANTHER" id="PTHR12447">
    <property type="entry name" value="ANKYRIN REPEAT DOMAIN-CONTAINING PROTEIN 13"/>
    <property type="match status" value="1"/>
</dbReference>
<reference evidence="11 12" key="1">
    <citation type="submission" date="2017-06" db="EMBL/GenBank/DDBJ databases">
        <title>A platform for efficient transgenesis in Macrostomum lignano, a flatworm model organism for stem cell research.</title>
        <authorList>
            <person name="Berezikov E."/>
        </authorList>
    </citation>
    <scope>NUCLEOTIDE SEQUENCE [LARGE SCALE GENOMIC DNA]</scope>
    <source>
        <strain evidence="11">DV1</strain>
        <tissue evidence="11">Whole organism</tissue>
    </source>
</reference>
<keyword evidence="4 8" id="KW-0040">ANK repeat</keyword>
<dbReference type="InterPro" id="IPR055285">
    <property type="entry name" value="ANKRD13_C"/>
</dbReference>
<evidence type="ECO:0000256" key="3">
    <source>
        <dbReference type="ARBA" id="ARBA00022824"/>
    </source>
</evidence>
<evidence type="ECO:0000259" key="10">
    <source>
        <dbReference type="Pfam" id="PF11904"/>
    </source>
</evidence>
<dbReference type="EMBL" id="NIVC01001626">
    <property type="protein sequence ID" value="PAA65723.1"/>
    <property type="molecule type" value="Genomic_DNA"/>
</dbReference>